<protein>
    <submittedName>
        <fullName evidence="1">Uncharacterized protein</fullName>
    </submittedName>
</protein>
<name>M6CUJ5_9LEPT</name>
<sequence length="47" mass="5471">MENDVFLIQIVTLVHFASGPPFKKNEKKASKHGLCPFNKYNIYPEYN</sequence>
<dbReference type="PATRIC" id="fig|1218565.3.peg.1855"/>
<proteinExistence type="predicted"/>
<organism evidence="1 2">
    <name type="scientific">Leptospira alstonii serovar Sichuan str. 79601</name>
    <dbReference type="NCBI Taxonomy" id="1218565"/>
    <lineage>
        <taxon>Bacteria</taxon>
        <taxon>Pseudomonadati</taxon>
        <taxon>Spirochaetota</taxon>
        <taxon>Spirochaetia</taxon>
        <taxon>Leptospirales</taxon>
        <taxon>Leptospiraceae</taxon>
        <taxon>Leptospira</taxon>
    </lineage>
</organism>
<dbReference type="EMBL" id="ANIK01000035">
    <property type="protein sequence ID" value="EMJ95389.1"/>
    <property type="molecule type" value="Genomic_DNA"/>
</dbReference>
<dbReference type="Proteomes" id="UP000011988">
    <property type="component" value="Unassembled WGS sequence"/>
</dbReference>
<reference evidence="1 2" key="1">
    <citation type="submission" date="2013-01" db="EMBL/GenBank/DDBJ databases">
        <authorList>
            <person name="Harkins D.M."/>
            <person name="Durkin A.S."/>
            <person name="Brinkac L.M."/>
            <person name="Haft D.H."/>
            <person name="Selengut J.D."/>
            <person name="Sanka R."/>
            <person name="DePew J."/>
            <person name="Purushe J."/>
            <person name="Galloway R.L."/>
            <person name="Vinetz J.M."/>
            <person name="Sutton G.G."/>
            <person name="Nierman W.C."/>
            <person name="Fouts D.E."/>
        </authorList>
    </citation>
    <scope>NUCLEOTIDE SEQUENCE [LARGE SCALE GENOMIC DNA]</scope>
    <source>
        <strain evidence="1 2">79601</strain>
    </source>
</reference>
<gene>
    <name evidence="1" type="ORF">LEP1GSC194_3511</name>
</gene>
<accession>M6CUJ5</accession>
<dbReference type="AlphaFoldDB" id="M6CUJ5"/>
<evidence type="ECO:0000313" key="1">
    <source>
        <dbReference type="EMBL" id="EMJ95389.1"/>
    </source>
</evidence>
<evidence type="ECO:0000313" key="2">
    <source>
        <dbReference type="Proteomes" id="UP000011988"/>
    </source>
</evidence>
<comment type="caution">
    <text evidence="1">The sequence shown here is derived from an EMBL/GenBank/DDBJ whole genome shotgun (WGS) entry which is preliminary data.</text>
</comment>